<dbReference type="HOGENOM" id="CLU_2953767_0_0_11"/>
<gene>
    <name evidence="2" type="ordered locus">FRAAL4402</name>
</gene>
<dbReference type="AlphaFoldDB" id="Q0RHI2"/>
<reference evidence="2 3" key="1">
    <citation type="journal article" date="2007" name="Genome Res.">
        <title>Genome characteristics of facultatively symbiotic Frankia sp. strains reflect host range and host plant biogeography.</title>
        <authorList>
            <person name="Normand P."/>
            <person name="Lapierre P."/>
            <person name="Tisa L.S."/>
            <person name="Gogarten J.P."/>
            <person name="Alloisio N."/>
            <person name="Bagnarol E."/>
            <person name="Bassi C.A."/>
            <person name="Berry A.M."/>
            <person name="Bickhart D.M."/>
            <person name="Choisne N."/>
            <person name="Couloux A."/>
            <person name="Cournoyer B."/>
            <person name="Cruveiller S."/>
            <person name="Daubin V."/>
            <person name="Demange N."/>
            <person name="Francino M.P."/>
            <person name="Goltsman E."/>
            <person name="Huang Y."/>
            <person name="Kopp O.R."/>
            <person name="Labarre L."/>
            <person name="Lapidus A."/>
            <person name="Lavire C."/>
            <person name="Marechal J."/>
            <person name="Martinez M."/>
            <person name="Mastronunzio J.E."/>
            <person name="Mullin B.C."/>
            <person name="Niemann J."/>
            <person name="Pujic P."/>
            <person name="Rawnsley T."/>
            <person name="Rouy Z."/>
            <person name="Schenowitz C."/>
            <person name="Sellstedt A."/>
            <person name="Tavares F."/>
            <person name="Tomkins J.P."/>
            <person name="Vallenet D."/>
            <person name="Valverde C."/>
            <person name="Wall L.G."/>
            <person name="Wang Y."/>
            <person name="Medigue C."/>
            <person name="Benson D.R."/>
        </authorList>
    </citation>
    <scope>NUCLEOTIDE SEQUENCE [LARGE SCALE GENOMIC DNA]</scope>
    <source>
        <strain evidence="3">DSM 45986 / CECT 9034 / ACN14a</strain>
    </source>
</reference>
<dbReference type="Proteomes" id="UP000000657">
    <property type="component" value="Chromosome"/>
</dbReference>
<evidence type="ECO:0000256" key="1">
    <source>
        <dbReference type="SAM" id="MobiDB-lite"/>
    </source>
</evidence>
<accession>Q0RHI2</accession>
<evidence type="ECO:0000313" key="2">
    <source>
        <dbReference type="EMBL" id="CAJ63044.1"/>
    </source>
</evidence>
<name>Q0RHI2_FRAAA</name>
<organism evidence="2 3">
    <name type="scientific">Frankia alni (strain DSM 45986 / CECT 9034 / ACN14a)</name>
    <dbReference type="NCBI Taxonomy" id="326424"/>
    <lineage>
        <taxon>Bacteria</taxon>
        <taxon>Bacillati</taxon>
        <taxon>Actinomycetota</taxon>
        <taxon>Actinomycetes</taxon>
        <taxon>Frankiales</taxon>
        <taxon>Frankiaceae</taxon>
        <taxon>Frankia</taxon>
    </lineage>
</organism>
<dbReference type="STRING" id="326424.FRAAL4402"/>
<proteinExistence type="predicted"/>
<protein>
    <submittedName>
        <fullName evidence="2">Uncharacterized protein</fullName>
    </submittedName>
</protein>
<keyword evidence="3" id="KW-1185">Reference proteome</keyword>
<feature type="compositionally biased region" description="Low complexity" evidence="1">
    <location>
        <begin position="24"/>
        <end position="41"/>
    </location>
</feature>
<dbReference type="EMBL" id="CT573213">
    <property type="protein sequence ID" value="CAJ63044.1"/>
    <property type="molecule type" value="Genomic_DNA"/>
</dbReference>
<feature type="region of interest" description="Disordered" evidence="1">
    <location>
        <begin position="24"/>
        <end position="59"/>
    </location>
</feature>
<dbReference type="KEGG" id="fal:FRAAL4402"/>
<sequence>MAAALQAVLDAAAPVPRAAVLGPAAPASAARRARPLPSSRPVNPDPRPSRSRQPACPSA</sequence>
<evidence type="ECO:0000313" key="3">
    <source>
        <dbReference type="Proteomes" id="UP000000657"/>
    </source>
</evidence>